<dbReference type="Pfam" id="PF01693">
    <property type="entry name" value="Cauli_VI"/>
    <property type="match status" value="2"/>
</dbReference>
<dbReference type="SUPFAM" id="SSF55658">
    <property type="entry name" value="L9 N-domain-like"/>
    <property type="match status" value="2"/>
</dbReference>
<evidence type="ECO:0000313" key="4">
    <source>
        <dbReference type="Proteomes" id="UP000053263"/>
    </source>
</evidence>
<keyword evidence="4" id="KW-1185">Reference proteome</keyword>
<evidence type="ECO:0000313" key="3">
    <source>
        <dbReference type="EMBL" id="KII83253.1"/>
    </source>
</evidence>
<dbReference type="InterPro" id="IPR011320">
    <property type="entry name" value="RNase_H1_N"/>
</dbReference>
<dbReference type="InterPro" id="IPR009027">
    <property type="entry name" value="Ribosomal_bL9/RNase_H1_N"/>
</dbReference>
<feature type="compositionally biased region" description="Pro residues" evidence="1">
    <location>
        <begin position="65"/>
        <end position="105"/>
    </location>
</feature>
<name>A0A0C9T592_PLICR</name>
<sequence length="382" mass="40803">MAPSRTDGSDDPPGVDDVLDRIMGSLRLDDNSTPILPSSDSSPSAPALPEASSTPSLRPSTSSPPTKPPPPSSPTLPPPPPTNPPPPSRPTLPPPPSPPTTPPPASQDSPAKDVYNVSSGLEVGLIPHWYRAGHATQGVPGAIFEKVQIPLPEGMHSRHRNYTTPPSTPRSPSTPRPPPAQPRLRPAYFPYDPRKVDTNEAIDGKGIERLLADVNSNRLEMPVPRPLLSPHRGPVYVVARGKVPGVFLSYSDYDLSIKGVSGAVHQKYNTLLHGLGAWSIVWKAGRVGAPLPPGRSGTTKAGSIPRPWYTANAPDRRANQLAPRPVVVFKGTQTGVFADWLQCADCVVGVSCAIYNHFDSLSEAREAYATALAENYVAILRR</sequence>
<dbReference type="EMBL" id="KN832579">
    <property type="protein sequence ID" value="KII83253.1"/>
    <property type="molecule type" value="Genomic_DNA"/>
</dbReference>
<dbReference type="InterPro" id="IPR037056">
    <property type="entry name" value="RNase_H1_N_sf"/>
</dbReference>
<accession>A0A0C9T592</accession>
<feature type="domain" description="Ribonuclease H1 N-terminal" evidence="2">
    <location>
        <begin position="235"/>
        <end position="271"/>
    </location>
</feature>
<protein>
    <recommendedName>
        <fullName evidence="2">Ribonuclease H1 N-terminal domain-containing protein</fullName>
    </recommendedName>
</protein>
<evidence type="ECO:0000256" key="1">
    <source>
        <dbReference type="SAM" id="MobiDB-lite"/>
    </source>
</evidence>
<gene>
    <name evidence="3" type="ORF">PLICRDRAFT_180522</name>
</gene>
<feature type="domain" description="Ribonuclease H1 N-terminal" evidence="2">
    <location>
        <begin position="327"/>
        <end position="366"/>
    </location>
</feature>
<dbReference type="Proteomes" id="UP000053263">
    <property type="component" value="Unassembled WGS sequence"/>
</dbReference>
<proteinExistence type="predicted"/>
<evidence type="ECO:0000259" key="2">
    <source>
        <dbReference type="Pfam" id="PF01693"/>
    </source>
</evidence>
<dbReference type="AlphaFoldDB" id="A0A0C9T592"/>
<feature type="region of interest" description="Disordered" evidence="1">
    <location>
        <begin position="154"/>
        <end position="192"/>
    </location>
</feature>
<organism evidence="3 4">
    <name type="scientific">Plicaturopsis crispa FD-325 SS-3</name>
    <dbReference type="NCBI Taxonomy" id="944288"/>
    <lineage>
        <taxon>Eukaryota</taxon>
        <taxon>Fungi</taxon>
        <taxon>Dikarya</taxon>
        <taxon>Basidiomycota</taxon>
        <taxon>Agaricomycotina</taxon>
        <taxon>Agaricomycetes</taxon>
        <taxon>Agaricomycetidae</taxon>
        <taxon>Amylocorticiales</taxon>
        <taxon>Amylocorticiaceae</taxon>
        <taxon>Plicatura</taxon>
        <taxon>Plicaturopsis crispa</taxon>
    </lineage>
</organism>
<dbReference type="Gene3D" id="3.40.970.10">
    <property type="entry name" value="Ribonuclease H1, N-terminal domain"/>
    <property type="match status" value="2"/>
</dbReference>
<feature type="region of interest" description="Disordered" evidence="1">
    <location>
        <begin position="1"/>
        <end position="113"/>
    </location>
</feature>
<feature type="compositionally biased region" description="Pro residues" evidence="1">
    <location>
        <begin position="166"/>
        <end position="181"/>
    </location>
</feature>
<feature type="compositionally biased region" description="Low complexity" evidence="1">
    <location>
        <begin position="32"/>
        <end position="64"/>
    </location>
</feature>
<dbReference type="HOGENOM" id="CLU_723843_0_0_1"/>
<reference evidence="3 4" key="1">
    <citation type="submission" date="2014-06" db="EMBL/GenBank/DDBJ databases">
        <title>Evolutionary Origins and Diversification of the Mycorrhizal Mutualists.</title>
        <authorList>
            <consortium name="DOE Joint Genome Institute"/>
            <consortium name="Mycorrhizal Genomics Consortium"/>
            <person name="Kohler A."/>
            <person name="Kuo A."/>
            <person name="Nagy L.G."/>
            <person name="Floudas D."/>
            <person name="Copeland A."/>
            <person name="Barry K.W."/>
            <person name="Cichocki N."/>
            <person name="Veneault-Fourrey C."/>
            <person name="LaButti K."/>
            <person name="Lindquist E.A."/>
            <person name="Lipzen A."/>
            <person name="Lundell T."/>
            <person name="Morin E."/>
            <person name="Murat C."/>
            <person name="Riley R."/>
            <person name="Ohm R."/>
            <person name="Sun H."/>
            <person name="Tunlid A."/>
            <person name="Henrissat B."/>
            <person name="Grigoriev I.V."/>
            <person name="Hibbett D.S."/>
            <person name="Martin F."/>
        </authorList>
    </citation>
    <scope>NUCLEOTIDE SEQUENCE [LARGE SCALE GENOMIC DNA]</scope>
    <source>
        <strain evidence="3 4">FD-325 SS-3</strain>
    </source>
</reference>
<dbReference type="OrthoDB" id="3254429at2759"/>